<protein>
    <recommendedName>
        <fullName evidence="5">Propeptide PepSY amd peptidase M4</fullName>
    </recommendedName>
</protein>
<feature type="region of interest" description="Disordered" evidence="1">
    <location>
        <begin position="49"/>
        <end position="80"/>
    </location>
</feature>
<proteinExistence type="predicted"/>
<dbReference type="AlphaFoldDB" id="D5WW45"/>
<feature type="region of interest" description="Disordered" evidence="1">
    <location>
        <begin position="443"/>
        <end position="469"/>
    </location>
</feature>
<evidence type="ECO:0000256" key="1">
    <source>
        <dbReference type="SAM" id="MobiDB-lite"/>
    </source>
</evidence>
<evidence type="ECO:0000313" key="3">
    <source>
        <dbReference type="EMBL" id="ADG05677.1"/>
    </source>
</evidence>
<accession>D5WW45</accession>
<feature type="signal peptide" evidence="2">
    <location>
        <begin position="1"/>
        <end position="32"/>
    </location>
</feature>
<dbReference type="eggNOG" id="ENOG502Z8UD">
    <property type="taxonomic scope" value="Bacteria"/>
</dbReference>
<keyword evidence="4" id="KW-1185">Reference proteome</keyword>
<name>D5WW45_KYRT2</name>
<evidence type="ECO:0000313" key="4">
    <source>
        <dbReference type="Proteomes" id="UP000002368"/>
    </source>
</evidence>
<evidence type="ECO:0008006" key="5">
    <source>
        <dbReference type="Google" id="ProtNLM"/>
    </source>
</evidence>
<dbReference type="RefSeq" id="WP_013074968.1">
    <property type="nucleotide sequence ID" value="NC_014098.1"/>
</dbReference>
<keyword evidence="2" id="KW-0732">Signal</keyword>
<sequence>MDLHRTTTWSAAALVVVTLGSPIALDTSSAQAADLTSVSAPRSVVTLSAAPTSPATKDGSSAGLRFLGPPERTPPPPDALPEEKAVARVRALFGGLKELPYVRAFYNPQGLPPEILPRAGGTVVPTWNLTFSAADLSIPRDPSSPPVDILHADVDAFTGDILGFSRNNPAWAGDQPVDTQMAVKVASQFLQTIPPPFPDWAFVDVNSFSETQITGPVPPPSADPGPTTGPTVRPEDAAPGPQSDSSPNPAGSLAGQTRLDWRYADVRFGEKVNGILFPQNSIHISVDPFGHVVQMRIERPFDSSKLPKPTGVISADQARRALSDQLQLEKQYLESPFQFNAQGQAVPTYQPILGYFAGNVAAVDAFTGKPVQWVYPSLVSTTINRTYEANGRGDTLVATDRQSAERLLAKLMQIDLSGMTFRSRTLPGESAFGDGYKIYTWTQLPPQSSDSSPGSNPGTPTPSAHTESVPQKEITAVLDAAGHLVTVNMNFEALRGKPATVTTREGEAKAVAFLQQVLPGGTQSLQLARVTDLSNPRRLPDWYDPAKDPNNLFQPIPVYLYAFFPLHQGVPIADHSYLVSVDATTGHVVGFSIPPAPSLALPDNVNTLAADKAKEIFMQNQPIHLIYRWPELGNQVAPQAQLIYEFDPAHLIQYIDALTGNVKFLDRP</sequence>
<organism evidence="3 4">
    <name type="scientific">Kyrpidia tusciae (strain DSM 2912 / NBRC 15312 / T2)</name>
    <name type="common">Bacillus tusciae</name>
    <dbReference type="NCBI Taxonomy" id="562970"/>
    <lineage>
        <taxon>Bacteria</taxon>
        <taxon>Bacillati</taxon>
        <taxon>Bacillota</taxon>
        <taxon>Bacilli</taxon>
        <taxon>Bacillales</taxon>
        <taxon>Alicyclobacillaceae</taxon>
        <taxon>Kyrpidia</taxon>
    </lineage>
</organism>
<feature type="compositionally biased region" description="Polar residues" evidence="1">
    <location>
        <begin position="49"/>
        <end position="59"/>
    </location>
</feature>
<reference evidence="3 4" key="1">
    <citation type="journal article" date="2011" name="Stand. Genomic Sci.">
        <title>Complete genome sequence of the thermophilic, hydrogen-oxidizing Bacillus tusciae type strain (T2) and reclassification in the new genus, Kyrpidia gen. nov. as Kyrpidia tusciae comb. nov. and emendation of the family Alicyclobacillaceae da Costa and Rainey, 2010.</title>
        <authorList>
            <person name="Klenk H.P."/>
            <person name="Lapidus A."/>
            <person name="Chertkov O."/>
            <person name="Copeland A."/>
            <person name="Del Rio T.G."/>
            <person name="Nolan M."/>
            <person name="Lucas S."/>
            <person name="Chen F."/>
            <person name="Tice H."/>
            <person name="Cheng J.F."/>
            <person name="Han C."/>
            <person name="Bruce D."/>
            <person name="Goodwin L."/>
            <person name="Pitluck S."/>
            <person name="Pati A."/>
            <person name="Ivanova N."/>
            <person name="Mavromatis K."/>
            <person name="Daum C."/>
            <person name="Chen A."/>
            <person name="Palaniappan K."/>
            <person name="Chang Y.J."/>
            <person name="Land M."/>
            <person name="Hauser L."/>
            <person name="Jeffries C.D."/>
            <person name="Detter J.C."/>
            <person name="Rohde M."/>
            <person name="Abt B."/>
            <person name="Pukall R."/>
            <person name="Goker M."/>
            <person name="Bristow J."/>
            <person name="Markowitz V."/>
            <person name="Hugenholtz P."/>
            <person name="Eisen J.A."/>
        </authorList>
    </citation>
    <scope>NUCLEOTIDE SEQUENCE [LARGE SCALE GENOMIC DNA]</scope>
    <source>
        <strain evidence="3 4">DSM 2912</strain>
    </source>
</reference>
<dbReference type="HOGENOM" id="CLU_033979_0_0_9"/>
<evidence type="ECO:0000256" key="2">
    <source>
        <dbReference type="SAM" id="SignalP"/>
    </source>
</evidence>
<gene>
    <name evidence="3" type="ordered locus">Btus_0937</name>
</gene>
<feature type="region of interest" description="Disordered" evidence="1">
    <location>
        <begin position="211"/>
        <end position="256"/>
    </location>
</feature>
<feature type="compositionally biased region" description="Low complexity" evidence="1">
    <location>
        <begin position="445"/>
        <end position="463"/>
    </location>
</feature>
<dbReference type="OrthoDB" id="2379565at2"/>
<dbReference type="Proteomes" id="UP000002368">
    <property type="component" value="Chromosome"/>
</dbReference>
<feature type="chain" id="PRO_5003079686" description="Propeptide PepSY amd peptidase M4" evidence="2">
    <location>
        <begin position="33"/>
        <end position="668"/>
    </location>
</feature>
<dbReference type="EMBL" id="CP002017">
    <property type="protein sequence ID" value="ADG05677.1"/>
    <property type="molecule type" value="Genomic_DNA"/>
</dbReference>
<dbReference type="KEGG" id="bts:Btus_0937"/>